<comment type="similarity">
    <text evidence="2 3">Belongs to the small heat shock protein (HSP20) family.</text>
</comment>
<accession>A0A161IA66</accession>
<evidence type="ECO:0000313" key="6">
    <source>
        <dbReference type="Proteomes" id="UP000059113"/>
    </source>
</evidence>
<dbReference type="Gene3D" id="2.60.40.790">
    <property type="match status" value="1"/>
</dbReference>
<evidence type="ECO:0000256" key="2">
    <source>
        <dbReference type="PROSITE-ProRule" id="PRU00285"/>
    </source>
</evidence>
<dbReference type="CDD" id="cd06464">
    <property type="entry name" value="ACD_sHsps-like"/>
    <property type="match status" value="1"/>
</dbReference>
<reference evidence="5 6" key="1">
    <citation type="journal article" date="2015" name="Int. J. Syst. Evol. Microbiol.">
        <title>Erythrobacter atlanticus sp. nov., a bacterium from ocean sediment able to degrade polycyclic aromatic hydrocarbons.</title>
        <authorList>
            <person name="Zhuang L."/>
            <person name="Liu Y."/>
            <person name="Wang L."/>
            <person name="Wang W."/>
            <person name="Shao Z."/>
        </authorList>
    </citation>
    <scope>NUCLEOTIDE SEQUENCE [LARGE SCALE GENOMIC DNA]</scope>
    <source>
        <strain evidence="6">s21-N3</strain>
    </source>
</reference>
<dbReference type="GO" id="GO:0009408">
    <property type="term" value="P:response to heat"/>
    <property type="evidence" value="ECO:0007669"/>
    <property type="project" value="InterPro"/>
</dbReference>
<dbReference type="PANTHER" id="PTHR46733">
    <property type="entry name" value="26.5 KDA HEAT SHOCK PROTEIN, MITOCHONDRIAL"/>
    <property type="match status" value="1"/>
</dbReference>
<dbReference type="PANTHER" id="PTHR46733:SF4">
    <property type="entry name" value="HEAT SHOCK PROTEIN 21, CHLOROPLASTIC"/>
    <property type="match status" value="1"/>
</dbReference>
<evidence type="ECO:0000313" key="5">
    <source>
        <dbReference type="EMBL" id="ANC50542.1"/>
    </source>
</evidence>
<dbReference type="InterPro" id="IPR044587">
    <property type="entry name" value="HSP21-like"/>
</dbReference>
<dbReference type="Pfam" id="PF00011">
    <property type="entry name" value="HSP20"/>
    <property type="match status" value="1"/>
</dbReference>
<dbReference type="PROSITE" id="PS01031">
    <property type="entry name" value="SHSP"/>
    <property type="match status" value="1"/>
</dbReference>
<proteinExistence type="inferred from homology"/>
<keyword evidence="6" id="KW-1185">Reference proteome</keyword>
<evidence type="ECO:0000256" key="3">
    <source>
        <dbReference type="RuleBase" id="RU003616"/>
    </source>
</evidence>
<name>A0A161IA66_9SPHN</name>
<keyword evidence="1" id="KW-0346">Stress response</keyword>
<dbReference type="STRING" id="1648404.CP97_14856"/>
<feature type="domain" description="SHSP" evidence="4">
    <location>
        <begin position="45"/>
        <end position="159"/>
    </location>
</feature>
<dbReference type="SUPFAM" id="SSF49764">
    <property type="entry name" value="HSP20-like chaperones"/>
    <property type="match status" value="1"/>
</dbReference>
<gene>
    <name evidence="5" type="ORF">CP97_14856</name>
</gene>
<organism evidence="5 6">
    <name type="scientific">Aurantiacibacter atlanticus</name>
    <dbReference type="NCBI Taxonomy" id="1648404"/>
    <lineage>
        <taxon>Bacteria</taxon>
        <taxon>Pseudomonadati</taxon>
        <taxon>Pseudomonadota</taxon>
        <taxon>Alphaproteobacteria</taxon>
        <taxon>Sphingomonadales</taxon>
        <taxon>Erythrobacteraceae</taxon>
        <taxon>Aurantiacibacter</taxon>
    </lineage>
</organism>
<dbReference type="RefSeq" id="WP_048886526.1">
    <property type="nucleotide sequence ID" value="NZ_CP011310.1"/>
</dbReference>
<dbReference type="OrthoDB" id="9808910at2"/>
<reference evidence="6" key="2">
    <citation type="submission" date="2015-04" db="EMBL/GenBank/DDBJ databases">
        <title>The complete genome sequence of Erythrobacter sp. s21-N3.</title>
        <authorList>
            <person name="Zhuang L."/>
            <person name="Liu Y."/>
            <person name="Shao Z."/>
        </authorList>
    </citation>
    <scope>NUCLEOTIDE SEQUENCE [LARGE SCALE GENOMIC DNA]</scope>
    <source>
        <strain evidence="6">s21-N3</strain>
    </source>
</reference>
<dbReference type="InterPro" id="IPR008978">
    <property type="entry name" value="HSP20-like_chaperone"/>
</dbReference>
<evidence type="ECO:0000256" key="1">
    <source>
        <dbReference type="ARBA" id="ARBA00023016"/>
    </source>
</evidence>
<dbReference type="KEGG" id="ery:CP97_14856"/>
<sequence length="163" mass="18467">MTNQLTTPRRPRSEHGFAERFIEPLARMRSGVDHLIEDFPTRLSAFPFTGAPAVEMAETDDCYNVAVEVPGIALEDIDLQVDHDTLILKGEKKEERQETDRDYVISERSYGTFERRIALPADALTDDIKAEASDGILRVSIPRSAEADTRRRRIEIHTGKKDV</sequence>
<evidence type="ECO:0000259" key="4">
    <source>
        <dbReference type="PROSITE" id="PS01031"/>
    </source>
</evidence>
<dbReference type="Proteomes" id="UP000059113">
    <property type="component" value="Chromosome"/>
</dbReference>
<dbReference type="EMBL" id="CP011310">
    <property type="protein sequence ID" value="ANC50542.1"/>
    <property type="molecule type" value="Genomic_DNA"/>
</dbReference>
<dbReference type="InterPro" id="IPR002068">
    <property type="entry name" value="A-crystallin/Hsp20_dom"/>
</dbReference>
<dbReference type="AlphaFoldDB" id="A0A161IA66"/>
<protein>
    <recommendedName>
        <fullName evidence="4">SHSP domain-containing protein</fullName>
    </recommendedName>
</protein>